<protein>
    <submittedName>
        <fullName evidence="2">Uncharacterized protein</fullName>
    </submittedName>
</protein>
<dbReference type="Proteomes" id="UP000017668">
    <property type="component" value="Unassembled WGS sequence"/>
</dbReference>
<comment type="caution">
    <text evidence="2">The sequence shown here is derived from an EMBL/GenBank/DDBJ whole genome shotgun (WGS) entry which is preliminary data.</text>
</comment>
<evidence type="ECO:0000313" key="2">
    <source>
        <dbReference type="EMBL" id="EKJ95106.1"/>
    </source>
</evidence>
<gene>
    <name evidence="2" type="ORF">C241_15148</name>
</gene>
<evidence type="ECO:0000256" key="1">
    <source>
        <dbReference type="SAM" id="MobiDB-lite"/>
    </source>
</evidence>
<keyword evidence="3" id="KW-1185">Reference proteome</keyword>
<evidence type="ECO:0000313" key="3">
    <source>
        <dbReference type="Proteomes" id="UP000017668"/>
    </source>
</evidence>
<reference evidence="2 3" key="1">
    <citation type="journal article" date="2013" name="Genome Announc.">
        <title>Genome Sequence of Rhizobium lupini HPC(L) Isolated from Saline Desert Soil, Kutch (Gujarat).</title>
        <authorList>
            <person name="Agarwal L."/>
            <person name="Purohit H.J."/>
        </authorList>
    </citation>
    <scope>NUCLEOTIDE SEQUENCE [LARGE SCALE GENOMIC DNA]</scope>
    <source>
        <strain evidence="3">HPC(L)</strain>
    </source>
</reference>
<proteinExistence type="predicted"/>
<feature type="region of interest" description="Disordered" evidence="1">
    <location>
        <begin position="20"/>
        <end position="42"/>
    </location>
</feature>
<organism evidence="2 3">
    <name type="scientific">Bradyrhizobium lupini HPC(L)</name>
    <dbReference type="NCBI Taxonomy" id="1229491"/>
    <lineage>
        <taxon>Bacteria</taxon>
        <taxon>Pseudomonadati</taxon>
        <taxon>Pseudomonadota</taxon>
        <taxon>Alphaproteobacteria</taxon>
        <taxon>Hyphomicrobiales</taxon>
        <taxon>Nitrobacteraceae</taxon>
        <taxon>Bradyrhizobium</taxon>
    </lineage>
</organism>
<name>A0ABP2RQ38_RHILU</name>
<accession>A0ABP2RQ38</accession>
<dbReference type="EMBL" id="AMQQ01000021">
    <property type="protein sequence ID" value="EKJ95106.1"/>
    <property type="molecule type" value="Genomic_DNA"/>
</dbReference>
<feature type="compositionally biased region" description="Basic and acidic residues" evidence="1">
    <location>
        <begin position="20"/>
        <end position="29"/>
    </location>
</feature>
<sequence length="99" mass="10764">MLTTSFDPSRMVTIETCEKAEPAMRSRSRDKGKKRGIAADPVGRDGRAAILRRQAAQLFQHVVMSLGHCNGFLLFVCRNSLDHPGGGAKSARRPVGSAR</sequence>